<evidence type="ECO:0000313" key="2">
    <source>
        <dbReference type="Proteomes" id="UP000317315"/>
    </source>
</evidence>
<sequence>MKFRKLIIGIFIVTAVVCSGGDLLLSSNTYTNHPKVSEVVAENNLNPEEGEIKEKKELPETALLYKFTLKIAQRFKSSPPRASPPV</sequence>
<dbReference type="AlphaFoldDB" id="A0A521AUD1"/>
<dbReference type="EMBL" id="FXTM01000002">
    <property type="protein sequence ID" value="SMO38419.1"/>
    <property type="molecule type" value="Genomic_DNA"/>
</dbReference>
<dbReference type="Proteomes" id="UP000317315">
    <property type="component" value="Unassembled WGS sequence"/>
</dbReference>
<reference evidence="1 2" key="1">
    <citation type="submission" date="2017-05" db="EMBL/GenBank/DDBJ databases">
        <authorList>
            <person name="Varghese N."/>
            <person name="Submissions S."/>
        </authorList>
    </citation>
    <scope>NUCLEOTIDE SEQUENCE [LARGE SCALE GENOMIC DNA]</scope>
    <source>
        <strain evidence="1 2">DSM 16304</strain>
    </source>
</reference>
<accession>A0A521AUD1</accession>
<protein>
    <submittedName>
        <fullName evidence="1">Uncharacterized protein</fullName>
    </submittedName>
</protein>
<evidence type="ECO:0000313" key="1">
    <source>
        <dbReference type="EMBL" id="SMO38419.1"/>
    </source>
</evidence>
<gene>
    <name evidence="1" type="ORF">SAMN06269117_102129</name>
</gene>
<dbReference type="RefSeq" id="WP_142933806.1">
    <property type="nucleotide sequence ID" value="NZ_FXTM01000002.1"/>
</dbReference>
<keyword evidence="2" id="KW-1185">Reference proteome</keyword>
<organism evidence="1 2">
    <name type="scientific">Balnearium lithotrophicum</name>
    <dbReference type="NCBI Taxonomy" id="223788"/>
    <lineage>
        <taxon>Bacteria</taxon>
        <taxon>Pseudomonadati</taxon>
        <taxon>Aquificota</taxon>
        <taxon>Aquificia</taxon>
        <taxon>Desulfurobacteriales</taxon>
        <taxon>Desulfurobacteriaceae</taxon>
        <taxon>Balnearium</taxon>
    </lineage>
</organism>
<name>A0A521AUD1_9BACT</name>
<proteinExistence type="predicted"/>